<protein>
    <submittedName>
        <fullName evidence="4">Uncharacterized protein</fullName>
    </submittedName>
</protein>
<evidence type="ECO:0000256" key="1">
    <source>
        <dbReference type="SAM" id="Coils"/>
    </source>
</evidence>
<dbReference type="RefSeq" id="XP_056520778.1">
    <property type="nucleotide sequence ID" value="XM_056667182.1"/>
</dbReference>
<dbReference type="EMBL" id="JAPQKL010000005">
    <property type="protein sequence ID" value="KAJ5130399.1"/>
    <property type="molecule type" value="Genomic_DNA"/>
</dbReference>
<name>A0A9W9L0R9_9EURO</name>
<feature type="region of interest" description="Disordered" evidence="2">
    <location>
        <begin position="299"/>
        <end position="406"/>
    </location>
</feature>
<evidence type="ECO:0000256" key="2">
    <source>
        <dbReference type="SAM" id="MobiDB-lite"/>
    </source>
</evidence>
<dbReference type="Proteomes" id="UP001149079">
    <property type="component" value="Unassembled WGS sequence"/>
</dbReference>
<dbReference type="AlphaFoldDB" id="A0A9W9L0R9"/>
<reference evidence="4" key="1">
    <citation type="submission" date="2022-11" db="EMBL/GenBank/DDBJ databases">
        <authorList>
            <person name="Petersen C."/>
        </authorList>
    </citation>
    <scope>NUCLEOTIDE SEQUENCE</scope>
    <source>
        <strain evidence="4">IBT 22155</strain>
    </source>
</reference>
<keyword evidence="5" id="KW-1185">Reference proteome</keyword>
<feature type="transmembrane region" description="Helical" evidence="3">
    <location>
        <begin position="144"/>
        <end position="163"/>
    </location>
</feature>
<proteinExistence type="predicted"/>
<dbReference type="GeneID" id="81406352"/>
<keyword evidence="3" id="KW-1133">Transmembrane helix</keyword>
<evidence type="ECO:0000313" key="4">
    <source>
        <dbReference type="EMBL" id="KAJ5130399.1"/>
    </source>
</evidence>
<reference evidence="4" key="2">
    <citation type="journal article" date="2023" name="IMA Fungus">
        <title>Comparative genomic study of the Penicillium genus elucidates a diverse pangenome and 15 lateral gene transfer events.</title>
        <authorList>
            <person name="Petersen C."/>
            <person name="Sorensen T."/>
            <person name="Nielsen M.R."/>
            <person name="Sondergaard T.E."/>
            <person name="Sorensen J.L."/>
            <person name="Fitzpatrick D.A."/>
            <person name="Frisvad J.C."/>
            <person name="Nielsen K.L."/>
        </authorList>
    </citation>
    <scope>NUCLEOTIDE SEQUENCE</scope>
    <source>
        <strain evidence="4">IBT 22155</strain>
    </source>
</reference>
<comment type="caution">
    <text evidence="4">The sequence shown here is derived from an EMBL/GenBank/DDBJ whole genome shotgun (WGS) entry which is preliminary data.</text>
</comment>
<keyword evidence="1" id="KW-0175">Coiled coil</keyword>
<evidence type="ECO:0000256" key="3">
    <source>
        <dbReference type="SAM" id="Phobius"/>
    </source>
</evidence>
<keyword evidence="3" id="KW-0812">Transmembrane</keyword>
<keyword evidence="3" id="KW-0472">Membrane</keyword>
<evidence type="ECO:0000313" key="5">
    <source>
        <dbReference type="Proteomes" id="UP001149079"/>
    </source>
</evidence>
<feature type="compositionally biased region" description="Basic residues" evidence="2">
    <location>
        <begin position="394"/>
        <end position="406"/>
    </location>
</feature>
<organism evidence="4 5">
    <name type="scientific">Penicillium bovifimosum</name>
    <dbReference type="NCBI Taxonomy" id="126998"/>
    <lineage>
        <taxon>Eukaryota</taxon>
        <taxon>Fungi</taxon>
        <taxon>Dikarya</taxon>
        <taxon>Ascomycota</taxon>
        <taxon>Pezizomycotina</taxon>
        <taxon>Eurotiomycetes</taxon>
        <taxon>Eurotiomycetidae</taxon>
        <taxon>Eurotiales</taxon>
        <taxon>Aspergillaceae</taxon>
        <taxon>Penicillium</taxon>
    </lineage>
</organism>
<feature type="compositionally biased region" description="Low complexity" evidence="2">
    <location>
        <begin position="304"/>
        <end position="384"/>
    </location>
</feature>
<feature type="coiled-coil region" evidence="1">
    <location>
        <begin position="247"/>
        <end position="274"/>
    </location>
</feature>
<dbReference type="OrthoDB" id="4330676at2759"/>
<gene>
    <name evidence="4" type="ORF">N7515_006438</name>
</gene>
<sequence length="406" mass="45137">MLDKFVLGAFFATLNGIGLYQSIPLTGITPTNKVWWRSLSSLEIVWSIHSLRKVHPYVFPEDDAVSNRDVFLQYSTSLEEYENARLALERSIEAGSEYSNIPGVTSATLSPSPTAEPTYIYVDEHSTMERYPQVESYQESLTNMFFFVMLMALLVFNLMMQFFNYATAKSTNQYVEDLHFGIHKQMMNIGLGLGDLQRQIDEFRPVIIWLEHTIRSCTTDMQRCLVHVMGVMEEKYNSSMVVIESKLDQVSETQESLRSKLDEVSETHERLMKNTEKIDQIPKQLAWLNLLIAKTMDDAASEANPNGGPSSNGRPNSSGGPSSNGRPSFNSRPNSSGEPSSNGGPSSNSRPNSSGEPSSNGRPNSSGGPSSNGRPNSNGRSSGPQTPNTDRRVSISHRWKGKHPQP</sequence>
<accession>A0A9W9L0R9</accession>